<reference evidence="5" key="3">
    <citation type="submission" date="2020-12" db="UniProtKB">
        <authorList>
            <consortium name="EnsemblPlants"/>
        </authorList>
    </citation>
    <scope>IDENTIFICATION</scope>
</reference>
<keyword evidence="2" id="KW-0964">Secreted</keyword>
<evidence type="ECO:0000256" key="1">
    <source>
        <dbReference type="ARBA" id="ARBA00004613"/>
    </source>
</evidence>
<proteinExistence type="inferred from homology"/>
<dbReference type="EnsemblPlants" id="Pp3c9_2150V3.5">
    <property type="protein sequence ID" value="Pp3c9_2150V3.5"/>
    <property type="gene ID" value="Pp3c9_2150"/>
</dbReference>
<keyword evidence="3" id="KW-0732">Signal</keyword>
<organism evidence="5 6">
    <name type="scientific">Physcomitrium patens</name>
    <name type="common">Spreading-leaved earth moss</name>
    <name type="synonym">Physcomitrella patens</name>
    <dbReference type="NCBI Taxonomy" id="3218"/>
    <lineage>
        <taxon>Eukaryota</taxon>
        <taxon>Viridiplantae</taxon>
        <taxon>Streptophyta</taxon>
        <taxon>Embryophyta</taxon>
        <taxon>Bryophyta</taxon>
        <taxon>Bryophytina</taxon>
        <taxon>Bryopsida</taxon>
        <taxon>Funariidae</taxon>
        <taxon>Funariales</taxon>
        <taxon>Funariaceae</taxon>
        <taxon>Physcomitrium</taxon>
    </lineage>
</organism>
<keyword evidence="6" id="KW-1185">Reference proteome</keyword>
<dbReference type="FunCoup" id="A0A7I4ELU0">
    <property type="interactions" value="17"/>
</dbReference>
<dbReference type="Gramene" id="Pp3c9_2150V3.5">
    <property type="protein sequence ID" value="Pp3c9_2150V3.5"/>
    <property type="gene ID" value="Pp3c9_2150"/>
</dbReference>
<dbReference type="InterPro" id="IPR006766">
    <property type="entry name" value="EXORDIUM-like"/>
</dbReference>
<dbReference type="PANTHER" id="PTHR31279">
    <property type="entry name" value="PROTEIN EXORDIUM-LIKE 5"/>
    <property type="match status" value="1"/>
</dbReference>
<dbReference type="AlphaFoldDB" id="A0A7I4ELU0"/>
<dbReference type="PANTHER" id="PTHR31279:SF4">
    <property type="entry name" value="PROTEIN EXORDIUM-LIKE 5"/>
    <property type="match status" value="1"/>
</dbReference>
<gene>
    <name evidence="5" type="primary">LOC112286234</name>
</gene>
<evidence type="ECO:0000256" key="2">
    <source>
        <dbReference type="ARBA" id="ARBA00022525"/>
    </source>
</evidence>
<dbReference type="EMBL" id="ABEU02000009">
    <property type="status" value="NOT_ANNOTATED_CDS"/>
    <property type="molecule type" value="Genomic_DNA"/>
</dbReference>
<name>A0A7I4ELU0_PHYPA</name>
<dbReference type="GO" id="GO:0005576">
    <property type="term" value="C:extracellular region"/>
    <property type="evidence" value="ECO:0007669"/>
    <property type="project" value="UniProtKB-SubCell"/>
</dbReference>
<comment type="subcellular location">
    <subcellularLocation>
        <location evidence="1">Secreted</location>
    </subcellularLocation>
</comment>
<dbReference type="Pfam" id="PF04674">
    <property type="entry name" value="Phi_1"/>
    <property type="match status" value="1"/>
</dbReference>
<dbReference type="InParanoid" id="A0A7I4ELU0"/>
<accession>A0A7I4ELU0</accession>
<dbReference type="Proteomes" id="UP000006727">
    <property type="component" value="Chromosome 9"/>
</dbReference>
<reference evidence="5 6" key="2">
    <citation type="journal article" date="2018" name="Plant J.">
        <title>The Physcomitrella patens chromosome-scale assembly reveals moss genome structure and evolution.</title>
        <authorList>
            <person name="Lang D."/>
            <person name="Ullrich K.K."/>
            <person name="Murat F."/>
            <person name="Fuchs J."/>
            <person name="Jenkins J."/>
            <person name="Haas F.B."/>
            <person name="Piednoel M."/>
            <person name="Gundlach H."/>
            <person name="Van Bel M."/>
            <person name="Meyberg R."/>
            <person name="Vives C."/>
            <person name="Morata J."/>
            <person name="Symeonidi A."/>
            <person name="Hiss M."/>
            <person name="Muchero W."/>
            <person name="Kamisugi Y."/>
            <person name="Saleh O."/>
            <person name="Blanc G."/>
            <person name="Decker E.L."/>
            <person name="van Gessel N."/>
            <person name="Grimwood J."/>
            <person name="Hayes R.D."/>
            <person name="Graham S.W."/>
            <person name="Gunter L.E."/>
            <person name="McDaniel S.F."/>
            <person name="Hoernstein S.N.W."/>
            <person name="Larsson A."/>
            <person name="Li F.W."/>
            <person name="Perroud P.F."/>
            <person name="Phillips J."/>
            <person name="Ranjan P."/>
            <person name="Rokshar D.S."/>
            <person name="Rothfels C.J."/>
            <person name="Schneider L."/>
            <person name="Shu S."/>
            <person name="Stevenson D.W."/>
            <person name="Thummler F."/>
            <person name="Tillich M."/>
            <person name="Villarreal Aguilar J.C."/>
            <person name="Widiez T."/>
            <person name="Wong G.K."/>
            <person name="Wymore A."/>
            <person name="Zhang Y."/>
            <person name="Zimmer A.D."/>
            <person name="Quatrano R.S."/>
            <person name="Mayer K.F.X."/>
            <person name="Goodstein D."/>
            <person name="Casacuberta J.M."/>
            <person name="Vandepoele K."/>
            <person name="Reski R."/>
            <person name="Cuming A.C."/>
            <person name="Tuskan G.A."/>
            <person name="Maumus F."/>
            <person name="Salse J."/>
            <person name="Schmutz J."/>
            <person name="Rensing S.A."/>
        </authorList>
    </citation>
    <scope>NUCLEOTIDE SEQUENCE [LARGE SCALE GENOMIC DNA]</scope>
    <source>
        <strain evidence="5 6">cv. Gransden 2004</strain>
    </source>
</reference>
<protein>
    <submittedName>
        <fullName evidence="5">Uncharacterized protein</fullName>
    </submittedName>
</protein>
<comment type="similarity">
    <text evidence="4">Belongs to the EXORDIUM family.</text>
</comment>
<evidence type="ECO:0000256" key="4">
    <source>
        <dbReference type="ARBA" id="ARBA00023591"/>
    </source>
</evidence>
<reference evidence="5 6" key="1">
    <citation type="journal article" date="2008" name="Science">
        <title>The Physcomitrella genome reveals evolutionary insights into the conquest of land by plants.</title>
        <authorList>
            <person name="Rensing S."/>
            <person name="Lang D."/>
            <person name="Zimmer A."/>
            <person name="Terry A."/>
            <person name="Salamov A."/>
            <person name="Shapiro H."/>
            <person name="Nishiyama T."/>
            <person name="Perroud P.-F."/>
            <person name="Lindquist E."/>
            <person name="Kamisugi Y."/>
            <person name="Tanahashi T."/>
            <person name="Sakakibara K."/>
            <person name="Fujita T."/>
            <person name="Oishi K."/>
            <person name="Shin-I T."/>
            <person name="Kuroki Y."/>
            <person name="Toyoda A."/>
            <person name="Suzuki Y."/>
            <person name="Hashimoto A."/>
            <person name="Yamaguchi K."/>
            <person name="Sugano A."/>
            <person name="Kohara Y."/>
            <person name="Fujiyama A."/>
            <person name="Anterola A."/>
            <person name="Aoki S."/>
            <person name="Ashton N."/>
            <person name="Barbazuk W.B."/>
            <person name="Barker E."/>
            <person name="Bennetzen J."/>
            <person name="Bezanilla M."/>
            <person name="Blankenship R."/>
            <person name="Cho S.H."/>
            <person name="Dutcher S."/>
            <person name="Estelle M."/>
            <person name="Fawcett J.A."/>
            <person name="Gundlach H."/>
            <person name="Hanada K."/>
            <person name="Heyl A."/>
            <person name="Hicks K.A."/>
            <person name="Hugh J."/>
            <person name="Lohr M."/>
            <person name="Mayer K."/>
            <person name="Melkozernov A."/>
            <person name="Murata T."/>
            <person name="Nelson D."/>
            <person name="Pils B."/>
            <person name="Prigge M."/>
            <person name="Reiss B."/>
            <person name="Renner T."/>
            <person name="Rombauts S."/>
            <person name="Rushton P."/>
            <person name="Sanderfoot A."/>
            <person name="Schween G."/>
            <person name="Shiu S.-H."/>
            <person name="Stueber K."/>
            <person name="Theodoulou F.L."/>
            <person name="Tu H."/>
            <person name="Van de Peer Y."/>
            <person name="Verrier P.J."/>
            <person name="Waters E."/>
            <person name="Wood A."/>
            <person name="Yang L."/>
            <person name="Cove D."/>
            <person name="Cuming A."/>
            <person name="Hasebe M."/>
            <person name="Lucas S."/>
            <person name="Mishler D.B."/>
            <person name="Reski R."/>
            <person name="Grigoriev I."/>
            <person name="Quatrano R.S."/>
            <person name="Boore J.L."/>
        </authorList>
    </citation>
    <scope>NUCLEOTIDE SEQUENCE [LARGE SCALE GENOMIC DNA]</scope>
    <source>
        <strain evidence="5 6">cv. Gransden 2004</strain>
    </source>
</reference>
<evidence type="ECO:0000313" key="5">
    <source>
        <dbReference type="EnsemblPlants" id="Pp3c9_2150V3.5"/>
    </source>
</evidence>
<evidence type="ECO:0000313" key="6">
    <source>
        <dbReference type="Proteomes" id="UP000006727"/>
    </source>
</evidence>
<sequence length="396" mass="42960">MHKTGTGAVQIGGILEAYFGIATCKVFERNWQGNLVGHLDPMASYGNHRFWISAILFASMSVCVLSRVASSGNDKSASAASSSPSTVYRPFRPWPNAVNIAESKVLVKDPVVNMQYHMGPVLTSAIHVYIIWYGRWKNSQKSIIRDFLASVSAPAPVTGPSVQQWWSTVQTYTDQTGANISASIMVAGEHEDRNYSHGKVLSRLSVQEVIRSALAENNGTLPVNTKGGLYMVLTGEDVMMQDYCRAVCGFHYFTFPAKVGYTLPYAWIGNSGKSCPEVCAFPFAIPEFMGESFAPLKSPNNDIGVDGMVSVIGHELAEISSNPLINAWYAGEDPSAPFEIADLCEGMYGHGAGGGYPGDVPVSKFGASYNVHGVRGRKFLVQWLWNADMNSCQGPV</sequence>
<evidence type="ECO:0000256" key="3">
    <source>
        <dbReference type="ARBA" id="ARBA00022729"/>
    </source>
</evidence>